<keyword evidence="1" id="KW-0472">Membrane</keyword>
<sequence length="314" mass="37032">MYGFCINSPHYKMLLENIHKEGVVQEIEDACNSFSKDVCSSENLSGIEICKKILYMYKYLDKVQSSRDSKSTLTNEDLDFLNYWLNATLKSKNNDISICIREFYKAIKPKEEYFISNKINLEKRLQVIEPSKLENMELLSELYDTKQKIIDIIFDQDDTVDKKALCKEYTKKCHDKYIEGMKNCLNSYDDFYKALKLFEGGYNYLTDKVSNTSEYCKIYEHFRLPEYDPVLETEQRRIMTFKIMSAPLMLPLVIPLLYKFTPFGPFLRSKIRMVKDKWMNMDKNESELLSLSTDIENNISDNDEFNLGYYSVTS</sequence>
<dbReference type="Proteomes" id="UP000078550">
    <property type="component" value="Unassembled WGS sequence"/>
</dbReference>
<name>A0A1A9AGZ9_PLAOA</name>
<organism evidence="2 3">
    <name type="scientific">Plasmodium ovale wallikeri</name>
    <dbReference type="NCBI Taxonomy" id="864142"/>
    <lineage>
        <taxon>Eukaryota</taxon>
        <taxon>Sar</taxon>
        <taxon>Alveolata</taxon>
        <taxon>Apicomplexa</taxon>
        <taxon>Aconoidasida</taxon>
        <taxon>Haemosporida</taxon>
        <taxon>Plasmodiidae</taxon>
        <taxon>Plasmodium</taxon>
        <taxon>Plasmodium (Plasmodium)</taxon>
    </lineage>
</organism>
<gene>
    <name evidence="2" type="ORF">POVWA2_068030</name>
</gene>
<accession>A0A1A9AGZ9</accession>
<keyword evidence="1" id="KW-0812">Transmembrane</keyword>
<proteinExistence type="predicted"/>
<evidence type="ECO:0000256" key="1">
    <source>
        <dbReference type="SAM" id="Phobius"/>
    </source>
</evidence>
<evidence type="ECO:0000313" key="2">
    <source>
        <dbReference type="EMBL" id="SBT55466.1"/>
    </source>
</evidence>
<dbReference type="AlphaFoldDB" id="A0A1A9AGZ9"/>
<keyword evidence="1" id="KW-1133">Transmembrane helix</keyword>
<reference evidence="3" key="1">
    <citation type="submission" date="2016-05" db="EMBL/GenBank/DDBJ databases">
        <authorList>
            <person name="Naeem Raeece"/>
        </authorList>
    </citation>
    <scope>NUCLEOTIDE SEQUENCE [LARGE SCALE GENOMIC DNA]</scope>
</reference>
<protein>
    <submittedName>
        <fullName evidence="2">PIR Superfamily Protein</fullName>
    </submittedName>
</protein>
<feature type="transmembrane region" description="Helical" evidence="1">
    <location>
        <begin position="248"/>
        <end position="267"/>
    </location>
</feature>
<dbReference type="EMBL" id="FLRE01000888">
    <property type="protein sequence ID" value="SBT55466.1"/>
    <property type="molecule type" value="Genomic_DNA"/>
</dbReference>
<evidence type="ECO:0000313" key="3">
    <source>
        <dbReference type="Proteomes" id="UP000078550"/>
    </source>
</evidence>